<feature type="domain" description="PBP" evidence="3">
    <location>
        <begin position="29"/>
        <end position="144"/>
    </location>
</feature>
<name>A0A518E0Q1_9BACT</name>
<accession>A0A518E0Q1</accession>
<evidence type="ECO:0000256" key="2">
    <source>
        <dbReference type="SAM" id="SignalP"/>
    </source>
</evidence>
<feature type="chain" id="PRO_5022141750" evidence="2">
    <location>
        <begin position="22"/>
        <end position="149"/>
    </location>
</feature>
<dbReference type="Pfam" id="PF12849">
    <property type="entry name" value="PBP_like_2"/>
    <property type="match status" value="1"/>
</dbReference>
<evidence type="ECO:0000256" key="1">
    <source>
        <dbReference type="ARBA" id="ARBA00008725"/>
    </source>
</evidence>
<evidence type="ECO:0000313" key="5">
    <source>
        <dbReference type="Proteomes" id="UP000317648"/>
    </source>
</evidence>
<gene>
    <name evidence="4" type="primary">pstS_2</name>
    <name evidence="4" type="ORF">Pla8534_55120</name>
</gene>
<sequence precursor="true">MTTAQKAVWLLMCAPFLGVLAGCDKSSSDAGISITGAGSTFAAPLFDQWEEEYPRRNPGVKIIYDPVGSGDGESRFLAGKLAFGATDAGVPPEKLQENQGAIQFPITAGIIVLAYHADGLPPALKLPREVYVDVFLGKDVQWNDARLVR</sequence>
<reference evidence="4 5" key="1">
    <citation type="submission" date="2019-02" db="EMBL/GenBank/DDBJ databases">
        <title>Deep-cultivation of Planctomycetes and their phenomic and genomic characterization uncovers novel biology.</title>
        <authorList>
            <person name="Wiegand S."/>
            <person name="Jogler M."/>
            <person name="Boedeker C."/>
            <person name="Pinto D."/>
            <person name="Vollmers J."/>
            <person name="Rivas-Marin E."/>
            <person name="Kohn T."/>
            <person name="Peeters S.H."/>
            <person name="Heuer A."/>
            <person name="Rast P."/>
            <person name="Oberbeckmann S."/>
            <person name="Bunk B."/>
            <person name="Jeske O."/>
            <person name="Meyerdierks A."/>
            <person name="Storesund J.E."/>
            <person name="Kallscheuer N."/>
            <person name="Luecker S."/>
            <person name="Lage O.M."/>
            <person name="Pohl T."/>
            <person name="Merkel B.J."/>
            <person name="Hornburger P."/>
            <person name="Mueller R.-W."/>
            <person name="Bruemmer F."/>
            <person name="Labrenz M."/>
            <person name="Spormann A.M."/>
            <person name="Op den Camp H."/>
            <person name="Overmann J."/>
            <person name="Amann R."/>
            <person name="Jetten M.S.M."/>
            <person name="Mascher T."/>
            <person name="Medema M.H."/>
            <person name="Devos D.P."/>
            <person name="Kaster A.-K."/>
            <person name="Ovreas L."/>
            <person name="Rohde M."/>
            <person name="Galperin M.Y."/>
            <person name="Jogler C."/>
        </authorList>
    </citation>
    <scope>NUCLEOTIDE SEQUENCE [LARGE SCALE GENOMIC DNA]</scope>
    <source>
        <strain evidence="4 5">Pla85_3_4</strain>
    </source>
</reference>
<dbReference type="PANTHER" id="PTHR42996:SF1">
    <property type="entry name" value="PHOSPHATE-BINDING PROTEIN PSTS"/>
    <property type="match status" value="1"/>
</dbReference>
<organism evidence="4 5">
    <name type="scientific">Lignipirellula cremea</name>
    <dbReference type="NCBI Taxonomy" id="2528010"/>
    <lineage>
        <taxon>Bacteria</taxon>
        <taxon>Pseudomonadati</taxon>
        <taxon>Planctomycetota</taxon>
        <taxon>Planctomycetia</taxon>
        <taxon>Pirellulales</taxon>
        <taxon>Pirellulaceae</taxon>
        <taxon>Lignipirellula</taxon>
    </lineage>
</organism>
<dbReference type="InterPro" id="IPR024370">
    <property type="entry name" value="PBP_domain"/>
</dbReference>
<keyword evidence="2" id="KW-0732">Signal</keyword>
<dbReference type="EMBL" id="CP036433">
    <property type="protein sequence ID" value="QDU97660.1"/>
    <property type="molecule type" value="Genomic_DNA"/>
</dbReference>
<keyword evidence="5" id="KW-1185">Reference proteome</keyword>
<feature type="signal peptide" evidence="2">
    <location>
        <begin position="1"/>
        <end position="21"/>
    </location>
</feature>
<evidence type="ECO:0000259" key="3">
    <source>
        <dbReference type="Pfam" id="PF12849"/>
    </source>
</evidence>
<dbReference type="KEGG" id="lcre:Pla8534_55120"/>
<dbReference type="Proteomes" id="UP000317648">
    <property type="component" value="Chromosome"/>
</dbReference>
<protein>
    <submittedName>
        <fullName evidence="4">Phosphate-binding protein PstS</fullName>
    </submittedName>
</protein>
<dbReference type="SUPFAM" id="SSF53850">
    <property type="entry name" value="Periplasmic binding protein-like II"/>
    <property type="match status" value="1"/>
</dbReference>
<comment type="similarity">
    <text evidence="1">Belongs to the PstS family.</text>
</comment>
<evidence type="ECO:0000313" key="4">
    <source>
        <dbReference type="EMBL" id="QDU97660.1"/>
    </source>
</evidence>
<proteinExistence type="inferred from homology"/>
<dbReference type="PANTHER" id="PTHR42996">
    <property type="entry name" value="PHOSPHATE-BINDING PROTEIN PSTS"/>
    <property type="match status" value="1"/>
</dbReference>
<dbReference type="AlphaFoldDB" id="A0A518E0Q1"/>
<dbReference type="InterPro" id="IPR050962">
    <property type="entry name" value="Phosphate-bind_PstS"/>
</dbReference>
<dbReference type="Gene3D" id="3.40.190.10">
    <property type="entry name" value="Periplasmic binding protein-like II"/>
    <property type="match status" value="1"/>
</dbReference>
<dbReference type="PROSITE" id="PS51257">
    <property type="entry name" value="PROKAR_LIPOPROTEIN"/>
    <property type="match status" value="1"/>
</dbReference>